<protein>
    <submittedName>
        <fullName evidence="1">Uncharacterized protein</fullName>
    </submittedName>
</protein>
<sequence>MDVECPHCRALHWLDERVQSSSRTSPKFGTCCDHGQVRLPPIPDPPDALKTLFTGNSAEAKAFRDHIRRYNSALAFTSLGVHVDDSVNNGRGPYVFKIRGELCHRMGSLLPAAGTPPSYAQLYIYDPQAALDQRMRRNDDLSLNTMRLLQELLTEHHQYADTYRHAHEVLEREGGDEVMIRLHADPSQDRRRYNLPTADEIAVIIPDASQPTSRRDIILRKRAGPLQRISDGHPAYAPLHYVLLFPHGTHGWEYSMLLHQPDKPNPARLTQTRYYAYQLHSRPDEFSTILHGGRLLQQYIVDAWASADQARLSFLRRNQGTLRASLYSRLEDAVHDADGNVDLNTLGQRYILPSSFVGGPRYMQQVFQDAMAIGRFYKKIDVFLTATANP</sequence>
<reference evidence="1" key="1">
    <citation type="submission" date="2021-02" db="EMBL/GenBank/DDBJ databases">
        <authorList>
            <consortium name="DOE Joint Genome Institute"/>
            <person name="Ahrendt S."/>
            <person name="Looney B.P."/>
            <person name="Miyauchi S."/>
            <person name="Morin E."/>
            <person name="Drula E."/>
            <person name="Courty P.E."/>
            <person name="Chicoki N."/>
            <person name="Fauchery L."/>
            <person name="Kohler A."/>
            <person name="Kuo A."/>
            <person name="Labutti K."/>
            <person name="Pangilinan J."/>
            <person name="Lipzen A."/>
            <person name="Riley R."/>
            <person name="Andreopoulos W."/>
            <person name="He G."/>
            <person name="Johnson J."/>
            <person name="Barry K.W."/>
            <person name="Grigoriev I.V."/>
            <person name="Nagy L."/>
            <person name="Hibbett D."/>
            <person name="Henrissat B."/>
            <person name="Matheny P.B."/>
            <person name="Labbe J."/>
            <person name="Martin F."/>
        </authorList>
    </citation>
    <scope>NUCLEOTIDE SEQUENCE</scope>
    <source>
        <strain evidence="1">FP105234-sp</strain>
    </source>
</reference>
<name>A0ACB8R6K4_9AGAM</name>
<keyword evidence="2" id="KW-1185">Reference proteome</keyword>
<evidence type="ECO:0000313" key="1">
    <source>
        <dbReference type="EMBL" id="KAI0039745.1"/>
    </source>
</evidence>
<evidence type="ECO:0000313" key="2">
    <source>
        <dbReference type="Proteomes" id="UP000814033"/>
    </source>
</evidence>
<dbReference type="EMBL" id="MU276268">
    <property type="protein sequence ID" value="KAI0039745.1"/>
    <property type="molecule type" value="Genomic_DNA"/>
</dbReference>
<reference evidence="1" key="2">
    <citation type="journal article" date="2022" name="New Phytol.">
        <title>Evolutionary transition to the ectomycorrhizal habit in the genomes of a hyperdiverse lineage of mushroom-forming fungi.</title>
        <authorList>
            <person name="Looney B."/>
            <person name="Miyauchi S."/>
            <person name="Morin E."/>
            <person name="Drula E."/>
            <person name="Courty P.E."/>
            <person name="Kohler A."/>
            <person name="Kuo A."/>
            <person name="LaButti K."/>
            <person name="Pangilinan J."/>
            <person name="Lipzen A."/>
            <person name="Riley R."/>
            <person name="Andreopoulos W."/>
            <person name="He G."/>
            <person name="Johnson J."/>
            <person name="Nolan M."/>
            <person name="Tritt A."/>
            <person name="Barry K.W."/>
            <person name="Grigoriev I.V."/>
            <person name="Nagy L.G."/>
            <person name="Hibbett D."/>
            <person name="Henrissat B."/>
            <person name="Matheny P.B."/>
            <person name="Labbe J."/>
            <person name="Martin F.M."/>
        </authorList>
    </citation>
    <scope>NUCLEOTIDE SEQUENCE</scope>
    <source>
        <strain evidence="1">FP105234-sp</strain>
    </source>
</reference>
<organism evidence="1 2">
    <name type="scientific">Auriscalpium vulgare</name>
    <dbReference type="NCBI Taxonomy" id="40419"/>
    <lineage>
        <taxon>Eukaryota</taxon>
        <taxon>Fungi</taxon>
        <taxon>Dikarya</taxon>
        <taxon>Basidiomycota</taxon>
        <taxon>Agaricomycotina</taxon>
        <taxon>Agaricomycetes</taxon>
        <taxon>Russulales</taxon>
        <taxon>Auriscalpiaceae</taxon>
        <taxon>Auriscalpium</taxon>
    </lineage>
</organism>
<feature type="non-terminal residue" evidence="1">
    <location>
        <position position="390"/>
    </location>
</feature>
<dbReference type="Proteomes" id="UP000814033">
    <property type="component" value="Unassembled WGS sequence"/>
</dbReference>
<accession>A0ACB8R6K4</accession>
<gene>
    <name evidence="1" type="ORF">FA95DRAFT_1451883</name>
</gene>
<proteinExistence type="predicted"/>
<comment type="caution">
    <text evidence="1">The sequence shown here is derived from an EMBL/GenBank/DDBJ whole genome shotgun (WGS) entry which is preliminary data.</text>
</comment>